<comment type="caution">
    <text evidence="1">The sequence shown here is derived from an EMBL/GenBank/DDBJ whole genome shotgun (WGS) entry which is preliminary data.</text>
</comment>
<dbReference type="AlphaFoldDB" id="A0A2V0RLC3"/>
<dbReference type="EMBL" id="BDQC01000144">
    <property type="protein sequence ID" value="GBH22542.1"/>
    <property type="molecule type" value="Genomic_RNA"/>
</dbReference>
<evidence type="ECO:0008006" key="2">
    <source>
        <dbReference type="Google" id="ProtNLM"/>
    </source>
</evidence>
<reference evidence="1" key="1">
    <citation type="submission" date="2017-04" db="EMBL/GenBank/DDBJ databases">
        <title>Unveiling RNA virosphere associated with marine microorganisms.</title>
        <authorList>
            <person name="Urayama S."/>
            <person name="Takaki Y."/>
            <person name="Nishi S."/>
            <person name="Yoshida Y."/>
            <person name="Deguchi S."/>
            <person name="Takai K."/>
            <person name="Nunoura T."/>
        </authorList>
    </citation>
    <scope>NUCLEOTIDE SEQUENCE</scope>
</reference>
<sequence length="466" mass="51429">MNELASISIETMIPRALRGFGAITVSGGGGSGKTSLARAIGNDLEDPAYKLPFEFAKAGALLGSAKLSSTVFEFLGVFLSEGGRKVLNAVDPDLYTTAMTDLEKVAPEIRNTIRVEVFRAISGALAPERHLTALAMSLQYHILREMGTVKDVQPVTDDETISQIMKGFEDSQLTPQQIEDLRKKFTANSDVATDDRSSIDGSLGTSQAVLKWLLDSIGDNSGVGVNALVSWALDHRDLIVPLQSNALIMTYMVSKVAIPIATALNQRFGRVVVMRNEKMMRDRKLELVVSNESRRHVLISAMVDGVEISSTLTFEPITVARGLSFAFNVHLSTLNSAYTRHMESTTLSGGLPTAIPDAIQELNDTGAEIGTRFLIETRDDFVPKHADAEEMEMFRNRFMSSSRFSLYLADRSGGMWRSRRYSNSDELNDQQGSFRNHFDTYVAPRLVNEEQGQDVWAELFAIQDKK</sequence>
<accession>A0A2V0RLC3</accession>
<protein>
    <recommendedName>
        <fullName evidence="2">ATPase domain containing protein</fullName>
    </recommendedName>
</protein>
<name>A0A2V0RLC3_9ZZZZ</name>
<dbReference type="EMBL" id="BDQB01000224">
    <property type="protein sequence ID" value="GBH22344.1"/>
    <property type="molecule type" value="Genomic_RNA"/>
</dbReference>
<proteinExistence type="predicted"/>
<organism evidence="1">
    <name type="scientific">viral metagenome</name>
    <dbReference type="NCBI Taxonomy" id="1070528"/>
    <lineage>
        <taxon>unclassified sequences</taxon>
        <taxon>metagenomes</taxon>
        <taxon>organismal metagenomes</taxon>
    </lineage>
</organism>
<evidence type="ECO:0000313" key="1">
    <source>
        <dbReference type="EMBL" id="GBH22542.1"/>
    </source>
</evidence>